<comment type="caution">
    <text evidence="3">The sequence shown here is derived from an EMBL/GenBank/DDBJ whole genome shotgun (WGS) entry which is preliminary data.</text>
</comment>
<feature type="region of interest" description="Disordered" evidence="2">
    <location>
        <begin position="291"/>
        <end position="313"/>
    </location>
</feature>
<name>A0A7J6PMA9_PEROL</name>
<evidence type="ECO:0000313" key="4">
    <source>
        <dbReference type="Proteomes" id="UP000541610"/>
    </source>
</evidence>
<protein>
    <submittedName>
        <fullName evidence="3">Uncharacterized protein</fullName>
    </submittedName>
</protein>
<dbReference type="Proteomes" id="UP000541610">
    <property type="component" value="Unassembled WGS sequence"/>
</dbReference>
<proteinExistence type="predicted"/>
<feature type="compositionally biased region" description="Basic and acidic residues" evidence="2">
    <location>
        <begin position="1"/>
        <end position="16"/>
    </location>
</feature>
<reference evidence="3 4" key="1">
    <citation type="submission" date="2020-04" db="EMBL/GenBank/DDBJ databases">
        <title>Perkinsus olseni comparative genomics.</title>
        <authorList>
            <person name="Bogema D.R."/>
        </authorList>
    </citation>
    <scope>NUCLEOTIDE SEQUENCE [LARGE SCALE GENOMIC DNA]</scope>
    <source>
        <strain evidence="3">00978-12</strain>
    </source>
</reference>
<dbReference type="EMBL" id="JABANP010000007">
    <property type="protein sequence ID" value="KAF4696886.1"/>
    <property type="molecule type" value="Genomic_DNA"/>
</dbReference>
<sequence>MKVRERYKQLRRKAPDPEAGDSPEPPSVVEHPVATCWDECKGETSVEELENPLPRHPRLGYVHDENSTDSVSTANMLNPPLQAYGKGLGDVAASIEVLGHRDLLRASTDSNGEGYHDIIYEHMRRTQRNLASPTDSSSRTGSFQDYSVSSGGIGSESLATNEVLQPPLWFAEYHVENKVTVTSPNAGNLVGGRGPRQSDAVVSASMETVKLSIGPEGAQDALVPENEGVPAADRRATNNSDAKRLVQRDAGNAEIEDVSGALLRPAENARSEPIGEAAEINLIDLTVQEEDATEAASHKGSPDTPLLSTNQTLSQSQLSEVSLCNRTFVGNGTLAAEMGKGAAARLPWREPIEGFPPPGGGCHVKSLRPAGSGPELPGRCEGGTVPERRTTTAERKVQARPQVKTIAVQVELYKKCCHSPLRLAKLLKELGGEKSMPARDGEMLRQSIGVESDVGRRQFCNIVAAMVRRSCDGLSRGHTAATGAGLQICFDELMIARHRAATASNDDGDDYRQEQLRRSSGDMNRGSPLTCIDDAAWVPLMRDALGKVTSEDLGQLLLKTSGAMIEQAAIHRKAVTAGVQTRSFRQMVERSQTYTDLSSKYEMKCNRVATLEKQLTKAAGVMAGSRQGASKERELAGRLGAMQKERDKLTEALMMKEKQLSEMEERLDEATERCATMECELSQLRQEKAADDRMKTPSPPIDAVERERLGGVMGREPIVWEDPTEKAKRHRMVQIADIDAEATHTAHRWCISLVLREGSSRAALDLVLPNRNAFEVWVLGINELCEYSSRLKSLTRETFMLYKALSEDAGEEAPAGPTMSSFDHGGEQLPGGFMSLPELLKDQIRPLDRRSSAFLIKRTLSLDEVDALFDTIAATRREEGRR</sequence>
<accession>A0A7J6PMA9</accession>
<gene>
    <name evidence="3" type="ORF">FOZ60_014647</name>
</gene>
<keyword evidence="1" id="KW-0175">Coiled coil</keyword>
<feature type="compositionally biased region" description="Basic and acidic residues" evidence="2">
    <location>
        <begin position="386"/>
        <end position="397"/>
    </location>
</feature>
<feature type="compositionally biased region" description="Low complexity" evidence="2">
    <location>
        <begin position="304"/>
        <end position="313"/>
    </location>
</feature>
<dbReference type="AlphaFoldDB" id="A0A7J6PMA9"/>
<feature type="coiled-coil region" evidence="1">
    <location>
        <begin position="639"/>
        <end position="687"/>
    </location>
</feature>
<evidence type="ECO:0000313" key="3">
    <source>
        <dbReference type="EMBL" id="KAF4696886.1"/>
    </source>
</evidence>
<feature type="region of interest" description="Disordered" evidence="2">
    <location>
        <begin position="370"/>
        <end position="397"/>
    </location>
</feature>
<organism evidence="3 4">
    <name type="scientific">Perkinsus olseni</name>
    <name type="common">Perkinsus atlanticus</name>
    <dbReference type="NCBI Taxonomy" id="32597"/>
    <lineage>
        <taxon>Eukaryota</taxon>
        <taxon>Sar</taxon>
        <taxon>Alveolata</taxon>
        <taxon>Perkinsozoa</taxon>
        <taxon>Perkinsea</taxon>
        <taxon>Perkinsida</taxon>
        <taxon>Perkinsidae</taxon>
        <taxon>Perkinsus</taxon>
    </lineage>
</organism>
<feature type="region of interest" description="Disordered" evidence="2">
    <location>
        <begin position="1"/>
        <end position="31"/>
    </location>
</feature>
<evidence type="ECO:0000256" key="2">
    <source>
        <dbReference type="SAM" id="MobiDB-lite"/>
    </source>
</evidence>
<dbReference type="OrthoDB" id="442296at2759"/>
<evidence type="ECO:0000256" key="1">
    <source>
        <dbReference type="SAM" id="Coils"/>
    </source>
</evidence>